<dbReference type="PANTHER" id="PTHR46124:SF2">
    <property type="entry name" value="D-AMINOACYL-TRNA DEACYLASE"/>
    <property type="match status" value="1"/>
</dbReference>
<keyword evidence="4" id="KW-1185">Reference proteome</keyword>
<dbReference type="RefSeq" id="WP_059054651.1">
    <property type="nucleotide sequence ID" value="NZ_LOJF01000009.1"/>
</dbReference>
<dbReference type="InterPro" id="IPR018228">
    <property type="entry name" value="DNase_TatD-rel_CS"/>
</dbReference>
<name>A0A100YVM4_TRASO</name>
<comment type="caution">
    <text evidence="3">The sequence shown here is derived from an EMBL/GenBank/DDBJ whole genome shotgun (WGS) entry which is preliminary data.</text>
</comment>
<keyword evidence="1" id="KW-0378">Hydrolase</keyword>
<evidence type="ECO:0000313" key="3">
    <source>
        <dbReference type="EMBL" id="KUH58520.1"/>
    </source>
</evidence>
<keyword evidence="2" id="KW-0479">Metal-binding</keyword>
<dbReference type="Pfam" id="PF01026">
    <property type="entry name" value="TatD_DNase"/>
    <property type="match status" value="1"/>
</dbReference>
<protein>
    <submittedName>
        <fullName evidence="3">Uncharacterized protein</fullName>
    </submittedName>
</protein>
<dbReference type="PROSITE" id="PS01137">
    <property type="entry name" value="TATD_1"/>
    <property type="match status" value="1"/>
</dbReference>
<dbReference type="Proteomes" id="UP000054078">
    <property type="component" value="Unassembled WGS sequence"/>
</dbReference>
<feature type="binding site" evidence="2">
    <location>
        <position position="9"/>
    </location>
    <ligand>
        <name>a divalent metal cation</name>
        <dbReference type="ChEBI" id="CHEBI:60240"/>
        <label>1</label>
    </ligand>
</feature>
<dbReference type="GO" id="GO:0016788">
    <property type="term" value="F:hydrolase activity, acting on ester bonds"/>
    <property type="evidence" value="ECO:0007669"/>
    <property type="project" value="InterPro"/>
</dbReference>
<dbReference type="InterPro" id="IPR001130">
    <property type="entry name" value="TatD-like"/>
</dbReference>
<sequence>MRLFDAHVHLDFYANAPQVAAQAQEFGLSFLACTVTPAGYLCAAQELADAPGVHLAAGAHPWWIADGRIAEKDVDTLVSILPELRFVGEVGLDFSPAHVGEGTQRAQVSAFERIMRICAETSDPSCPKIVSIHSVRSTDVVLDVLERTGAVRSCRCIFHWFSGRPEELWRAARMGCHFSFGEHSLATRRGREYVREVPSELLLTETDLPAGEKVLGSAEEISSSLERAIAKASEVRGEDVAALAATNAAALLA</sequence>
<evidence type="ECO:0000256" key="1">
    <source>
        <dbReference type="ARBA" id="ARBA00022801"/>
    </source>
</evidence>
<evidence type="ECO:0000256" key="2">
    <source>
        <dbReference type="PIRSR" id="PIRSR005902-1"/>
    </source>
</evidence>
<dbReference type="InterPro" id="IPR032466">
    <property type="entry name" value="Metal_Hydrolase"/>
</dbReference>
<dbReference type="PANTHER" id="PTHR46124">
    <property type="entry name" value="D-AMINOACYL-TRNA DEACYLASE"/>
    <property type="match status" value="1"/>
</dbReference>
<accession>A0A100YVM4</accession>
<dbReference type="PIRSF" id="PIRSF005902">
    <property type="entry name" value="DNase_TatD"/>
    <property type="match status" value="1"/>
</dbReference>
<dbReference type="EMBL" id="LOJF01000009">
    <property type="protein sequence ID" value="KUH58520.1"/>
    <property type="molecule type" value="Genomic_DNA"/>
</dbReference>
<feature type="binding site" evidence="2">
    <location>
        <position position="207"/>
    </location>
    <ligand>
        <name>a divalent metal cation</name>
        <dbReference type="ChEBI" id="CHEBI:60240"/>
        <label>1</label>
    </ligand>
</feature>
<dbReference type="GO" id="GO:0046872">
    <property type="term" value="F:metal ion binding"/>
    <property type="evidence" value="ECO:0007669"/>
    <property type="project" value="UniProtKB-KW"/>
</dbReference>
<feature type="binding site" evidence="2">
    <location>
        <position position="7"/>
    </location>
    <ligand>
        <name>a divalent metal cation</name>
        <dbReference type="ChEBI" id="CHEBI:60240"/>
        <label>1</label>
    </ligand>
</feature>
<gene>
    <name evidence="3" type="ORF">AUL39_05885</name>
</gene>
<proteinExistence type="predicted"/>
<reference evidence="3 4" key="1">
    <citation type="submission" date="2015-12" db="EMBL/GenBank/DDBJ databases">
        <title>Draft Genome Sequence of Olsenella scatoligenes SK9K4T; a Producer of 3-Methylindole- (skatole) and 4-Methylphenol- (p-cresol) Isolated from Pig Feces.</title>
        <authorList>
            <person name="Li X."/>
            <person name="Borg B."/>
            <person name="Canibe N."/>
        </authorList>
    </citation>
    <scope>NUCLEOTIDE SEQUENCE [LARGE SCALE GENOMIC DNA]</scope>
    <source>
        <strain evidence="3 4">SK9K4</strain>
    </source>
</reference>
<evidence type="ECO:0000313" key="4">
    <source>
        <dbReference type="Proteomes" id="UP000054078"/>
    </source>
</evidence>
<feature type="binding site" evidence="2">
    <location>
        <position position="89"/>
    </location>
    <ligand>
        <name>a divalent metal cation</name>
        <dbReference type="ChEBI" id="CHEBI:60240"/>
        <label>1</label>
    </ligand>
</feature>
<dbReference type="STRING" id="1299998.AUL39_05885"/>
<feature type="binding site" evidence="2">
    <location>
        <position position="133"/>
    </location>
    <ligand>
        <name>a divalent metal cation</name>
        <dbReference type="ChEBI" id="CHEBI:60240"/>
        <label>2</label>
    </ligand>
</feature>
<dbReference type="SUPFAM" id="SSF51556">
    <property type="entry name" value="Metallo-dependent hydrolases"/>
    <property type="match status" value="1"/>
</dbReference>
<feature type="binding site" evidence="2">
    <location>
        <position position="159"/>
    </location>
    <ligand>
        <name>a divalent metal cation</name>
        <dbReference type="ChEBI" id="CHEBI:60240"/>
        <label>2</label>
    </ligand>
</feature>
<dbReference type="AlphaFoldDB" id="A0A100YVM4"/>
<organism evidence="3 4">
    <name type="scientific">Tractidigestivibacter scatoligenes</name>
    <name type="common">Olsenella scatoligenes</name>
    <dbReference type="NCBI Taxonomy" id="1299998"/>
    <lineage>
        <taxon>Bacteria</taxon>
        <taxon>Bacillati</taxon>
        <taxon>Actinomycetota</taxon>
        <taxon>Coriobacteriia</taxon>
        <taxon>Coriobacteriales</taxon>
        <taxon>Atopobiaceae</taxon>
        <taxon>Tractidigestivibacter</taxon>
    </lineage>
</organism>
<dbReference type="Gene3D" id="3.20.20.140">
    <property type="entry name" value="Metal-dependent hydrolases"/>
    <property type="match status" value="1"/>
</dbReference>
<dbReference type="OrthoDB" id="9810005at2"/>